<gene>
    <name evidence="8" type="ORF">GCM10007384_01620</name>
</gene>
<evidence type="ECO:0000256" key="6">
    <source>
        <dbReference type="SAM" id="SignalP"/>
    </source>
</evidence>
<proteinExistence type="inferred from homology"/>
<evidence type="ECO:0000256" key="5">
    <source>
        <dbReference type="PROSITE-ProRule" id="PRU01240"/>
    </source>
</evidence>
<keyword evidence="4 5" id="KW-0720">Serine protease</keyword>
<dbReference type="AlphaFoldDB" id="A0A918N2A9"/>
<dbReference type="InterPro" id="IPR000209">
    <property type="entry name" value="Peptidase_S8/S53_dom"/>
</dbReference>
<evidence type="ECO:0000256" key="4">
    <source>
        <dbReference type="ARBA" id="ARBA00022825"/>
    </source>
</evidence>
<dbReference type="InterPro" id="IPR036852">
    <property type="entry name" value="Peptidase_S8/S53_dom_sf"/>
</dbReference>
<dbReference type="InterPro" id="IPR050131">
    <property type="entry name" value="Peptidase_S8_subtilisin-like"/>
</dbReference>
<feature type="signal peptide" evidence="6">
    <location>
        <begin position="1"/>
        <end position="21"/>
    </location>
</feature>
<evidence type="ECO:0000256" key="2">
    <source>
        <dbReference type="ARBA" id="ARBA00022670"/>
    </source>
</evidence>
<feature type="domain" description="Peptidase S8/S53" evidence="7">
    <location>
        <begin position="149"/>
        <end position="379"/>
    </location>
</feature>
<sequence>MKCLKPLFASLILYFFIFGCAPEDLDKPITNHNSNKNNAVNLPVKSTNELIIEYKHGMNNSMKNNLRRKYNVKRFEKCDCINDRIEKWEFDPNVDIEGRNDQITQEGGVEGTDYQFFYANENISPTTLSTITSSHSNELITSFLKPNSTLTIAVLDTGINLNKLPHRDPFLYTLTSNEILCKENEAGEEISGWDFINSDNDIYDDNGHGTIVSSIIKSKLDNENITNYQILPVKVFNHLGKTSTFKLLCGYLYTVNKPSVSIINMSFGWYSAPSRLLYKFISENPDILHISSSGNDNHDNDSVAHYPSSYDNNNVLAIGSFSIRNRSEIVKSTFSNYGNTSVDFLSVGDQVSFYDNTGTHYLVSGTSYAAPLVAAKSAIHYLSGYTTPVEITNQLRINGTSLISGSMPTYYGDRIIE</sequence>
<dbReference type="GO" id="GO:0006508">
    <property type="term" value="P:proteolysis"/>
    <property type="evidence" value="ECO:0007669"/>
    <property type="project" value="UniProtKB-KW"/>
</dbReference>
<dbReference type="PROSITE" id="PS51257">
    <property type="entry name" value="PROKAR_LIPOPROTEIN"/>
    <property type="match status" value="1"/>
</dbReference>
<name>A0A918N2A9_9FLAO</name>
<keyword evidence="2 5" id="KW-0645">Protease</keyword>
<evidence type="ECO:0000256" key="1">
    <source>
        <dbReference type="ARBA" id="ARBA00011073"/>
    </source>
</evidence>
<comment type="caution">
    <text evidence="8">The sequence shown here is derived from an EMBL/GenBank/DDBJ whole genome shotgun (WGS) entry which is preliminary data.</text>
</comment>
<evidence type="ECO:0000313" key="8">
    <source>
        <dbReference type="EMBL" id="GGX03554.1"/>
    </source>
</evidence>
<dbReference type="Proteomes" id="UP000601108">
    <property type="component" value="Unassembled WGS sequence"/>
</dbReference>
<dbReference type="GO" id="GO:0004252">
    <property type="term" value="F:serine-type endopeptidase activity"/>
    <property type="evidence" value="ECO:0007669"/>
    <property type="project" value="UniProtKB-UniRule"/>
</dbReference>
<dbReference type="EMBL" id="BMWS01000001">
    <property type="protein sequence ID" value="GGX03554.1"/>
    <property type="molecule type" value="Genomic_DNA"/>
</dbReference>
<evidence type="ECO:0000256" key="3">
    <source>
        <dbReference type="ARBA" id="ARBA00022801"/>
    </source>
</evidence>
<evidence type="ECO:0000259" key="7">
    <source>
        <dbReference type="Pfam" id="PF00082"/>
    </source>
</evidence>
<keyword evidence="6" id="KW-0732">Signal</keyword>
<evidence type="ECO:0000313" key="9">
    <source>
        <dbReference type="Proteomes" id="UP000601108"/>
    </source>
</evidence>
<keyword evidence="9" id="KW-1185">Reference proteome</keyword>
<dbReference type="Gene3D" id="3.40.50.200">
    <property type="entry name" value="Peptidase S8/S53 domain"/>
    <property type="match status" value="1"/>
</dbReference>
<dbReference type="SUPFAM" id="SSF52743">
    <property type="entry name" value="Subtilisin-like"/>
    <property type="match status" value="1"/>
</dbReference>
<dbReference type="PROSITE" id="PS51892">
    <property type="entry name" value="SUBTILASE"/>
    <property type="match status" value="1"/>
</dbReference>
<protein>
    <recommendedName>
        <fullName evidence="7">Peptidase S8/S53 domain-containing protein</fullName>
    </recommendedName>
</protein>
<organism evidence="8 9">
    <name type="scientific">Aquimarina muelleri</name>
    <dbReference type="NCBI Taxonomy" id="279356"/>
    <lineage>
        <taxon>Bacteria</taxon>
        <taxon>Pseudomonadati</taxon>
        <taxon>Bacteroidota</taxon>
        <taxon>Flavobacteriia</taxon>
        <taxon>Flavobacteriales</taxon>
        <taxon>Flavobacteriaceae</taxon>
        <taxon>Aquimarina</taxon>
    </lineage>
</organism>
<comment type="similarity">
    <text evidence="1 5">Belongs to the peptidase S8 family.</text>
</comment>
<keyword evidence="3 5" id="KW-0378">Hydrolase</keyword>
<feature type="chain" id="PRO_5038100578" description="Peptidase S8/S53 domain-containing protein" evidence="6">
    <location>
        <begin position="22"/>
        <end position="417"/>
    </location>
</feature>
<reference evidence="8 9" key="1">
    <citation type="journal article" date="2014" name="Int. J. Syst. Evol. Microbiol.">
        <title>Complete genome sequence of Corynebacterium casei LMG S-19264T (=DSM 44701T), isolated from a smear-ripened cheese.</title>
        <authorList>
            <consortium name="US DOE Joint Genome Institute (JGI-PGF)"/>
            <person name="Walter F."/>
            <person name="Albersmeier A."/>
            <person name="Kalinowski J."/>
            <person name="Ruckert C."/>
        </authorList>
    </citation>
    <scope>NUCLEOTIDE SEQUENCE [LARGE SCALE GENOMIC DNA]</scope>
    <source>
        <strain evidence="8 9">KCTC 12285</strain>
    </source>
</reference>
<feature type="active site" description="Charge relay system" evidence="5">
    <location>
        <position position="156"/>
    </location>
</feature>
<dbReference type="PANTHER" id="PTHR43806">
    <property type="entry name" value="PEPTIDASE S8"/>
    <property type="match status" value="1"/>
</dbReference>
<dbReference type="RefSeq" id="WP_027411116.1">
    <property type="nucleotide sequence ID" value="NZ_BMWS01000001.1"/>
</dbReference>
<accession>A0A918N2A9</accession>
<dbReference type="InterPro" id="IPR015500">
    <property type="entry name" value="Peptidase_S8_subtilisin-rel"/>
</dbReference>
<dbReference type="Pfam" id="PF00082">
    <property type="entry name" value="Peptidase_S8"/>
    <property type="match status" value="1"/>
</dbReference>
<feature type="active site" description="Charge relay system" evidence="5">
    <location>
        <position position="208"/>
    </location>
</feature>
<feature type="active site" description="Charge relay system" evidence="5">
    <location>
        <position position="367"/>
    </location>
</feature>
<dbReference type="PRINTS" id="PR00723">
    <property type="entry name" value="SUBTILISIN"/>
</dbReference>
<dbReference type="PANTHER" id="PTHR43806:SF11">
    <property type="entry name" value="CEREVISIN-RELATED"/>
    <property type="match status" value="1"/>
</dbReference>